<sequence length="428" mass="49298">MKALAQLCSKRNPTEITRSDLAIASMAWGFTMGFGFLTTWTAMKQTALVHRRYGASRLNSPYIWMIWLEILVCLTLSVICWLHLPRIFIYHWYEMHACPSDISKPSSNETIVTCWSLQIHFLLQIIINRVSILLTSRRKANILKYGVAVFITAVNISMYCTWVPGRLHPTERWKAINNIWDYVEKVIYLIVDACLNLYFMYIIQANLVRKGLVKYDRLLRFNQCIIGFSLSMDCLIIGTMSLNNSLVYVQFHPLAYMVKLNIEMAMTELMTKVACSPNPSARAPQPLNGLAFIHSDPKMNFEEASPTDRQMCNQFHSTQEIVWREKATFSDFILDHCSEVAHELHPECKFHLTREVHIETEQRRSLQGKCRSLQSDNDGTEQVMAAFEQKLRKLRAKEAETDSIKSCRRGVPIEEDLGSQTKIWGPAG</sequence>
<keyword evidence="1" id="KW-0472">Membrane</keyword>
<evidence type="ECO:0000313" key="2">
    <source>
        <dbReference type="EMBL" id="SZF05502.1"/>
    </source>
</evidence>
<organism evidence="2 3">
    <name type="scientific">Blumeria hordei</name>
    <name type="common">Barley powdery mildew</name>
    <name type="synonym">Blumeria graminis f. sp. hordei</name>
    <dbReference type="NCBI Taxonomy" id="2867405"/>
    <lineage>
        <taxon>Eukaryota</taxon>
        <taxon>Fungi</taxon>
        <taxon>Dikarya</taxon>
        <taxon>Ascomycota</taxon>
        <taxon>Pezizomycotina</taxon>
        <taxon>Leotiomycetes</taxon>
        <taxon>Erysiphales</taxon>
        <taxon>Erysiphaceae</taxon>
        <taxon>Blumeria</taxon>
    </lineage>
</organism>
<keyword evidence="1" id="KW-0812">Transmembrane</keyword>
<dbReference type="PANTHER" id="PTHR35179">
    <property type="entry name" value="PROTEIN CBG02620"/>
    <property type="match status" value="1"/>
</dbReference>
<keyword evidence="1" id="KW-1133">Transmembrane helix</keyword>
<dbReference type="PANTHER" id="PTHR35179:SF1">
    <property type="entry name" value="INTEGRAL MEMBRANE PROTEIN"/>
    <property type="match status" value="1"/>
</dbReference>
<name>A0A383V1T2_BLUHO</name>
<evidence type="ECO:0000313" key="3">
    <source>
        <dbReference type="Proteomes" id="UP000275772"/>
    </source>
</evidence>
<reference evidence="2 3" key="1">
    <citation type="submission" date="2017-11" db="EMBL/GenBank/DDBJ databases">
        <authorList>
            <person name="Kracher B."/>
        </authorList>
    </citation>
    <scope>NUCLEOTIDE SEQUENCE [LARGE SCALE GENOMIC DNA]</scope>
    <source>
        <strain evidence="2 3">RACE1</strain>
    </source>
</reference>
<feature type="transmembrane region" description="Helical" evidence="1">
    <location>
        <begin position="21"/>
        <end position="42"/>
    </location>
</feature>
<dbReference type="VEuPathDB" id="FungiDB:BLGHR1_16305"/>
<feature type="transmembrane region" description="Helical" evidence="1">
    <location>
        <begin position="142"/>
        <end position="165"/>
    </location>
</feature>
<gene>
    <name evidence="2" type="ORF">BLGHR1_16305</name>
</gene>
<protein>
    <submittedName>
        <fullName evidence="2">Uncharacterized protein</fullName>
    </submittedName>
</protein>
<proteinExistence type="predicted"/>
<dbReference type="AlphaFoldDB" id="A0A383V1T2"/>
<dbReference type="EMBL" id="UNSH01000081">
    <property type="protein sequence ID" value="SZF05502.1"/>
    <property type="molecule type" value="Genomic_DNA"/>
</dbReference>
<feature type="transmembrane region" description="Helical" evidence="1">
    <location>
        <begin position="224"/>
        <end position="242"/>
    </location>
</feature>
<feature type="transmembrane region" description="Helical" evidence="1">
    <location>
        <begin position="185"/>
        <end position="203"/>
    </location>
</feature>
<evidence type="ECO:0000256" key="1">
    <source>
        <dbReference type="SAM" id="Phobius"/>
    </source>
</evidence>
<dbReference type="Proteomes" id="UP000275772">
    <property type="component" value="Unassembled WGS sequence"/>
</dbReference>
<feature type="transmembrane region" description="Helical" evidence="1">
    <location>
        <begin position="62"/>
        <end position="84"/>
    </location>
</feature>
<accession>A0A383V1T2</accession>